<comment type="catalytic activity">
    <reaction evidence="11 12">
        <text>N(6)-[(R)-dihydrolipoyl]-L-lysyl-[protein] + succinyl-CoA = N(6)-[(R)-S(8)-succinyldihydrolipoyl]-L-lysyl-[protein] + CoA</text>
        <dbReference type="Rhea" id="RHEA:15213"/>
        <dbReference type="Rhea" id="RHEA-COMP:10475"/>
        <dbReference type="Rhea" id="RHEA-COMP:20092"/>
        <dbReference type="ChEBI" id="CHEBI:57287"/>
        <dbReference type="ChEBI" id="CHEBI:57292"/>
        <dbReference type="ChEBI" id="CHEBI:83100"/>
        <dbReference type="ChEBI" id="CHEBI:83120"/>
        <dbReference type="EC" id="2.3.1.61"/>
    </reaction>
</comment>
<feature type="domain" description="Lipoyl-binding" evidence="14">
    <location>
        <begin position="1"/>
        <end position="76"/>
    </location>
</feature>
<dbReference type="UniPathway" id="UPA00868">
    <property type="reaction ID" value="UER00840"/>
</dbReference>
<evidence type="ECO:0000256" key="2">
    <source>
        <dbReference type="ARBA" id="ARBA00005145"/>
    </source>
</evidence>
<evidence type="ECO:0000256" key="1">
    <source>
        <dbReference type="ARBA" id="ARBA00004052"/>
    </source>
</evidence>
<dbReference type="InterPro" id="IPR004167">
    <property type="entry name" value="PSBD"/>
</dbReference>
<proteinExistence type="inferred from homology"/>
<dbReference type="Gene3D" id="3.30.559.10">
    <property type="entry name" value="Chloramphenicol acetyltransferase-like domain"/>
    <property type="match status" value="1"/>
</dbReference>
<keyword evidence="7 12" id="KW-0816">Tricarboxylic acid cycle</keyword>
<dbReference type="Pfam" id="PF00364">
    <property type="entry name" value="Biotin_lipoyl"/>
    <property type="match status" value="1"/>
</dbReference>
<evidence type="ECO:0000256" key="5">
    <source>
        <dbReference type="ARBA" id="ARBA00012945"/>
    </source>
</evidence>
<dbReference type="PANTHER" id="PTHR43416:SF5">
    <property type="entry name" value="DIHYDROLIPOYLLYSINE-RESIDUE SUCCINYLTRANSFERASE COMPONENT OF 2-OXOGLUTARATE DEHYDROGENASE COMPLEX, MITOCHONDRIAL"/>
    <property type="match status" value="1"/>
</dbReference>
<protein>
    <recommendedName>
        <fullName evidence="6 12">Dihydrolipoyllysine-residue succinyltransferase component of 2-oxoglutarate dehydrogenase complex</fullName>
        <ecNumber evidence="5 12">2.3.1.61</ecNumber>
    </recommendedName>
    <alternativeName>
        <fullName evidence="12">2-oxoglutarate dehydrogenase complex component E2</fullName>
    </alternativeName>
</protein>
<dbReference type="InterPro" id="IPR001078">
    <property type="entry name" value="2-oxoacid_DH_actylTfrase"/>
</dbReference>
<dbReference type="PROSITE" id="PS00189">
    <property type="entry name" value="LIPOYL"/>
    <property type="match status" value="1"/>
</dbReference>
<dbReference type="SUPFAM" id="SSF47005">
    <property type="entry name" value="Peripheral subunit-binding domain of 2-oxo acid dehydrogenase complex"/>
    <property type="match status" value="1"/>
</dbReference>
<sequence>MSEIKVPDLGESITEGTIYKWLVKEGDSVGQGDVLAELETDKVNLEISAEESGVIAQILRQAGENVAVGEAIGIIGEAGAGAAGQAAAGGQSADAPKLPEPAKAAPAPEAPPAQPGGATAAAAAQEAQAAGGSAYLATPGARKLARERGIDLGEVGARDPIGRIGRADVDTHGAAPAAAPAPATAAAQSAPAVTPPPSAPKAEGKEVERKRMSRRRLTIASRLVEAQQTAAMLTTFNEVDMTAILDIRKRRKDAFKEKHDIGLGFMSFFTKAVVGALKAYPLLNAEIDGEDLLIKKFYDIGIAVSAKEGLVVPVVRDADRLSFPEIERRIADLASKARANTLALSDLQGGTFTITNGGVFGSLMSTPILNAPQVGILGMHKIQLRPIALDEETTVNRPMMYIALSYDHRIVDGSEAVSFLVKVKELLEDPEALLLEG</sequence>
<dbReference type="FunFam" id="3.30.559.10:FF:000007">
    <property type="entry name" value="Dihydrolipoamide acetyltransferase component of pyruvate dehydrogenase complex"/>
    <property type="match status" value="1"/>
</dbReference>
<dbReference type="RefSeq" id="WP_038693174.1">
    <property type="nucleotide sequence ID" value="NZ_CP009286.1"/>
</dbReference>
<keyword evidence="9 12" id="KW-0450">Lipoyl</keyword>
<evidence type="ECO:0000256" key="9">
    <source>
        <dbReference type="ARBA" id="ARBA00022823"/>
    </source>
</evidence>
<evidence type="ECO:0000256" key="12">
    <source>
        <dbReference type="RuleBase" id="RU361138"/>
    </source>
</evidence>
<feature type="region of interest" description="Disordered" evidence="13">
    <location>
        <begin position="86"/>
        <end position="125"/>
    </location>
</feature>
<dbReference type="CDD" id="cd06849">
    <property type="entry name" value="lipoyl_domain"/>
    <property type="match status" value="1"/>
</dbReference>
<dbReference type="InterPro" id="IPR003016">
    <property type="entry name" value="2-oxoA_DH_lipoyl-BS"/>
</dbReference>
<dbReference type="GO" id="GO:0033512">
    <property type="term" value="P:L-lysine catabolic process to acetyl-CoA via saccharopine"/>
    <property type="evidence" value="ECO:0007669"/>
    <property type="project" value="UniProtKB-UniRule"/>
</dbReference>
<dbReference type="SUPFAM" id="SSF52777">
    <property type="entry name" value="CoA-dependent acyltransferases"/>
    <property type="match status" value="1"/>
</dbReference>
<feature type="compositionally biased region" description="Low complexity" evidence="13">
    <location>
        <begin position="174"/>
        <end position="192"/>
    </location>
</feature>
<dbReference type="NCBIfam" id="TIGR01347">
    <property type="entry name" value="sucB"/>
    <property type="match status" value="1"/>
</dbReference>
<name>A0A089LPT6_9BACL</name>
<evidence type="ECO:0000256" key="3">
    <source>
        <dbReference type="ARBA" id="ARBA00007317"/>
    </source>
</evidence>
<evidence type="ECO:0000256" key="7">
    <source>
        <dbReference type="ARBA" id="ARBA00022532"/>
    </source>
</evidence>
<dbReference type="InterPro" id="IPR023213">
    <property type="entry name" value="CAT-like_dom_sf"/>
</dbReference>
<dbReference type="EC" id="2.3.1.61" evidence="5 12"/>
<comment type="function">
    <text evidence="1 12">E2 component of the 2-oxoglutarate dehydrogenase (OGDH) complex which catalyzes the second step in the conversion of 2-oxoglutarate to succinyl-CoA and CO(2).</text>
</comment>
<dbReference type="Gene3D" id="4.10.320.10">
    <property type="entry name" value="E3-binding domain"/>
    <property type="match status" value="1"/>
</dbReference>
<dbReference type="GO" id="GO:0045252">
    <property type="term" value="C:oxoglutarate dehydrogenase complex"/>
    <property type="evidence" value="ECO:0007669"/>
    <property type="project" value="UniProtKB-UniRule"/>
</dbReference>
<evidence type="ECO:0000256" key="6">
    <source>
        <dbReference type="ARBA" id="ARBA00019511"/>
    </source>
</evidence>
<dbReference type="Gene3D" id="2.40.50.100">
    <property type="match status" value="1"/>
</dbReference>
<dbReference type="STRING" id="169760.PSTEL_02240"/>
<organism evidence="16 17">
    <name type="scientific">Paenibacillus stellifer</name>
    <dbReference type="NCBI Taxonomy" id="169760"/>
    <lineage>
        <taxon>Bacteria</taxon>
        <taxon>Bacillati</taxon>
        <taxon>Bacillota</taxon>
        <taxon>Bacilli</taxon>
        <taxon>Bacillales</taxon>
        <taxon>Paenibacillaceae</taxon>
        <taxon>Paenibacillus</taxon>
    </lineage>
</organism>
<dbReference type="OrthoDB" id="9805770at2"/>
<evidence type="ECO:0000256" key="11">
    <source>
        <dbReference type="ARBA" id="ARBA00052761"/>
    </source>
</evidence>
<dbReference type="EMBL" id="CP009286">
    <property type="protein sequence ID" value="AIQ62115.1"/>
    <property type="molecule type" value="Genomic_DNA"/>
</dbReference>
<evidence type="ECO:0000256" key="8">
    <source>
        <dbReference type="ARBA" id="ARBA00022679"/>
    </source>
</evidence>
<evidence type="ECO:0000313" key="16">
    <source>
        <dbReference type="EMBL" id="AIQ62115.1"/>
    </source>
</evidence>
<comment type="subunit">
    <text evidence="4">Forms a 24-polypeptide structural core with octahedral symmetry. Part of the 2-oxoglutarate dehydrogenase (OGDH) complex composed of E1 (2-oxoglutarate dehydrogenase), E2 (dihydrolipoamide succinyltransferase) and E3 (dihydrolipoamide dehydrogenase); the complex contains multiple copies of the three enzymatic components (E1, E2 and E3).</text>
</comment>
<evidence type="ECO:0000259" key="15">
    <source>
        <dbReference type="PROSITE" id="PS51826"/>
    </source>
</evidence>
<dbReference type="PROSITE" id="PS50968">
    <property type="entry name" value="BIOTINYL_LIPOYL"/>
    <property type="match status" value="1"/>
</dbReference>
<dbReference type="InterPro" id="IPR011053">
    <property type="entry name" value="Single_hybrid_motif"/>
</dbReference>
<dbReference type="Proteomes" id="UP000029507">
    <property type="component" value="Chromosome"/>
</dbReference>
<dbReference type="GO" id="GO:0005829">
    <property type="term" value="C:cytosol"/>
    <property type="evidence" value="ECO:0007669"/>
    <property type="project" value="TreeGrafter"/>
</dbReference>
<dbReference type="GO" id="GO:0006099">
    <property type="term" value="P:tricarboxylic acid cycle"/>
    <property type="evidence" value="ECO:0007669"/>
    <property type="project" value="UniProtKB-UniRule"/>
</dbReference>
<evidence type="ECO:0000313" key="17">
    <source>
        <dbReference type="Proteomes" id="UP000029507"/>
    </source>
</evidence>
<feature type="region of interest" description="Disordered" evidence="13">
    <location>
        <begin position="172"/>
        <end position="213"/>
    </location>
</feature>
<keyword evidence="8 12" id="KW-0808">Transferase</keyword>
<feature type="domain" description="Peripheral subunit-binding (PSBD)" evidence="15">
    <location>
        <begin position="136"/>
        <end position="173"/>
    </location>
</feature>
<dbReference type="PANTHER" id="PTHR43416">
    <property type="entry name" value="DIHYDROLIPOYLLYSINE-RESIDUE SUCCINYLTRANSFERASE COMPONENT OF 2-OXOGLUTARATE DEHYDROGENASE COMPLEX, MITOCHONDRIAL-RELATED"/>
    <property type="match status" value="1"/>
</dbReference>
<feature type="compositionally biased region" description="Low complexity" evidence="13">
    <location>
        <begin position="86"/>
        <end position="107"/>
    </location>
</feature>
<accession>A0A089LPT6</accession>
<dbReference type="NCBIfam" id="NF004309">
    <property type="entry name" value="PRK05704.1"/>
    <property type="match status" value="1"/>
</dbReference>
<gene>
    <name evidence="16" type="ORF">PSTEL_02240</name>
</gene>
<evidence type="ECO:0000259" key="14">
    <source>
        <dbReference type="PROSITE" id="PS50968"/>
    </source>
</evidence>
<dbReference type="KEGG" id="pste:PSTEL_02240"/>
<feature type="compositionally biased region" description="Low complexity" evidence="13">
    <location>
        <begin position="115"/>
        <end position="125"/>
    </location>
</feature>
<dbReference type="AlphaFoldDB" id="A0A089LPT6"/>
<dbReference type="SUPFAM" id="SSF51230">
    <property type="entry name" value="Single hybrid motif"/>
    <property type="match status" value="1"/>
</dbReference>
<evidence type="ECO:0000256" key="10">
    <source>
        <dbReference type="ARBA" id="ARBA00023315"/>
    </source>
</evidence>
<dbReference type="InterPro" id="IPR000089">
    <property type="entry name" value="Biotin_lipoyl"/>
</dbReference>
<reference evidence="16 17" key="1">
    <citation type="submission" date="2014-08" db="EMBL/GenBank/DDBJ databases">
        <title>Comparative genomics of the Paenibacillus odorifer group.</title>
        <authorList>
            <person name="den Bakker H.C."/>
            <person name="Tsai Y.-C."/>
            <person name="Martin N."/>
            <person name="Korlach J."/>
            <person name="Wiedmann M."/>
        </authorList>
    </citation>
    <scope>NUCLEOTIDE SEQUENCE [LARGE SCALE GENOMIC DNA]</scope>
    <source>
        <strain evidence="16 17">DSM 14472</strain>
    </source>
</reference>
<dbReference type="InterPro" id="IPR036625">
    <property type="entry name" value="E3-bd_dom_sf"/>
</dbReference>
<keyword evidence="17" id="KW-1185">Reference proteome</keyword>
<dbReference type="InterPro" id="IPR050537">
    <property type="entry name" value="2-oxoacid_dehydrogenase"/>
</dbReference>
<dbReference type="Pfam" id="PF00198">
    <property type="entry name" value="2-oxoacid_dh"/>
    <property type="match status" value="1"/>
</dbReference>
<keyword evidence="10 12" id="KW-0012">Acyltransferase</keyword>
<dbReference type="HOGENOM" id="CLU_016733_0_0_9"/>
<comment type="pathway">
    <text evidence="2 12">Amino-acid degradation; L-lysine degradation via saccharopine pathway; glutaryl-CoA from L-lysine: step 6/6.</text>
</comment>
<evidence type="ECO:0000256" key="4">
    <source>
        <dbReference type="ARBA" id="ARBA00011666"/>
    </source>
</evidence>
<evidence type="ECO:0000256" key="13">
    <source>
        <dbReference type="SAM" id="MobiDB-lite"/>
    </source>
</evidence>
<dbReference type="PROSITE" id="PS51826">
    <property type="entry name" value="PSBD"/>
    <property type="match status" value="1"/>
</dbReference>
<comment type="similarity">
    <text evidence="3 12">Belongs to the 2-oxoacid dehydrogenase family.</text>
</comment>
<dbReference type="Pfam" id="PF02817">
    <property type="entry name" value="E3_binding"/>
    <property type="match status" value="1"/>
</dbReference>
<comment type="cofactor">
    <cofactor evidence="12">
        <name>(R)-lipoate</name>
        <dbReference type="ChEBI" id="CHEBI:83088"/>
    </cofactor>
    <text evidence="12">Binds 1 lipoyl cofactor covalently.</text>
</comment>
<dbReference type="GO" id="GO:0004149">
    <property type="term" value="F:dihydrolipoyllysine-residue succinyltransferase activity"/>
    <property type="evidence" value="ECO:0007669"/>
    <property type="project" value="UniProtKB-UniRule"/>
</dbReference>
<dbReference type="InterPro" id="IPR006255">
    <property type="entry name" value="SucB"/>
</dbReference>